<feature type="region of interest" description="Disordered" evidence="1">
    <location>
        <begin position="1169"/>
        <end position="1267"/>
    </location>
</feature>
<evidence type="ECO:0000259" key="2">
    <source>
        <dbReference type="PROSITE" id="PS50811"/>
    </source>
</evidence>
<feature type="region of interest" description="Disordered" evidence="1">
    <location>
        <begin position="972"/>
        <end position="1066"/>
    </location>
</feature>
<sequence length="1393" mass="154998">YADYRGQQHPDTGPTTRTQEIQGHNYRRAPPNQPYSTQHAYAHIDDRDRGGRGRVDVREPRVPNGPAPDRYAYHDQAGHGGNHAPPAAPARPPTPQMDYIEEYGPHLDIPAFETPADRAEREAKDRQMQKQFGAPIPLLEPLPSQDVGLHAVFPKEFRGNGTRNMHIVMCCPEGNVRKEKAEVATILKYKYRYVFRRSWKNMSESIRRRLMLTVMTEFGPYTQWAKSVWRVKKVLTSMGEDGQRNYNNKRRTEEKARQQARIEFERQLQTTSRNRAISGSAEHERDHEPAIEDRHEQHRQHVVDDQAHVYYGHAHGGGQQMNYGSRIEPHRERQGTGRGREGTGLGHAPYIDPGHMGPEAGLELGGSRDRSDTNNRHTGAYVNFQTHGPGQHARSGHGHGFARVEPRDVDTRRDEVYTYHGRGDTRITAPDAYRHPDIDSNSGSPVAPAAAMTDGNLGHDHDSAFERDVNAHKAAFERARLQMMSATSHSSVPDRSGPDEVAQGSSAGGRFQNNGHGYGPHVSSSHISERYRDPESINVTEANGHGPNSNQAPIPRRYANSGSYSHREDQQYQGPNNSRPLRSRSMSMSSSSSSRNTRGLEQGPDPALVAVNDKRTSHLHLPSQPSPSTLRAGSLRSDTTVDPFFAYAQSQRQPVHPEQRYDAYGAFGTSGSPQPRRRWLSRHSATSSMPEIEPPRPPFDERTVAAASEGDHDHDDDHEYHARELNGGHMLARNRQAAASRRADTSSSMLTDEMQDMDHQQQLIGYDHDHDVPDPGMSTGRPSERARGEPTRRMETQPKLAPRSHSREREYFENVYDEDYIMQPVAGASSPALGDPEQHLNFDRENTANTKADRNTPLCHGQGRRSELDRVSETPPPMYEQGDHDDREDIDYGRDLTPPVQANLYEAGRGSVGYSAQGGNYNQHIPMRSSPPVVRAVHDHETRSLAIQSAPAHSPLEQQQLQPGILQHIHPTRLPSITLTPEREVNGRGSMPRSQSASTDRSHDNYSNRGIPPTRHSPDNNAYTYANAAGTRDRARVGGSPVSDGSARGSAKWSSGNGKGRSRTASMAGLDMHPAVDNPTRRVAYGAPVVSSTSSIQVPATQHHPLHPDDPANRSQDFDSGIGNTHDAYGGLDSSLRARLFTPPPIKYPDHPLGRSLANYRDRKIARVKGNYNPVGPGPIRRRLMTTPPRDTADGQRARDIKRMFSGESRRVLDEPTQSVGNSRRARQLQRRDAITGGAAGGHGAVAQARAHTPTSSTRPWRKPTRFDKKAQELGLSIPSDIRSLPTSELNNWQPTNPVTRHGREVRIPLSAYQMHRDNEAERRRSERKSYVSQHVSTQNAQLFDASNELSSRLTKDTDTAAMAGASNPGPHNRGCNGYWDGRSMAGGMHMER</sequence>
<evidence type="ECO:0000256" key="1">
    <source>
        <dbReference type="SAM" id="MobiDB-lite"/>
    </source>
</evidence>
<feature type="domain" description="WRKY" evidence="2">
    <location>
        <begin position="660"/>
        <end position="717"/>
    </location>
</feature>
<feature type="compositionally biased region" description="Basic and acidic residues" evidence="1">
    <location>
        <begin position="42"/>
        <end position="61"/>
    </location>
</feature>
<dbReference type="GO" id="GO:0003700">
    <property type="term" value="F:DNA-binding transcription factor activity"/>
    <property type="evidence" value="ECO:0007669"/>
    <property type="project" value="InterPro"/>
</dbReference>
<keyword evidence="4" id="KW-1185">Reference proteome</keyword>
<feature type="region of interest" description="Disordered" evidence="1">
    <location>
        <begin position="845"/>
        <end position="896"/>
    </location>
</feature>
<dbReference type="PROSITE" id="PS50811">
    <property type="entry name" value="WRKY"/>
    <property type="match status" value="1"/>
</dbReference>
<feature type="region of interest" description="Disordered" evidence="1">
    <location>
        <begin position="770"/>
        <end position="806"/>
    </location>
</feature>
<dbReference type="STRING" id="1160509.A0A3N4HD94"/>
<name>A0A3N4HD94_ASCIM</name>
<dbReference type="EMBL" id="ML119869">
    <property type="protein sequence ID" value="RPA72282.1"/>
    <property type="molecule type" value="Genomic_DNA"/>
</dbReference>
<protein>
    <recommendedName>
        <fullName evidence="2">WRKY domain-containing protein</fullName>
    </recommendedName>
</protein>
<feature type="compositionally biased region" description="Pro residues" evidence="1">
    <location>
        <begin position="86"/>
        <end position="95"/>
    </location>
</feature>
<gene>
    <name evidence="3" type="ORF">BJ508DRAFT_335225</name>
</gene>
<feature type="region of interest" description="Disordered" evidence="1">
    <location>
        <begin position="484"/>
        <end position="606"/>
    </location>
</feature>
<feature type="region of interest" description="Disordered" evidence="1">
    <location>
        <begin position="427"/>
        <end position="459"/>
    </location>
</feature>
<feature type="compositionally biased region" description="Low complexity" evidence="1">
    <location>
        <begin position="583"/>
        <end position="595"/>
    </location>
</feature>
<feature type="compositionally biased region" description="Polar residues" evidence="1">
    <location>
        <begin position="9"/>
        <end position="22"/>
    </location>
</feature>
<feature type="compositionally biased region" description="Polar residues" evidence="1">
    <location>
        <begin position="1091"/>
        <end position="1100"/>
    </location>
</feature>
<feature type="region of interest" description="Disordered" evidence="1">
    <location>
        <begin position="269"/>
        <end position="299"/>
    </location>
</feature>
<feature type="compositionally biased region" description="Basic and acidic residues" evidence="1">
    <location>
        <begin position="782"/>
        <end position="796"/>
    </location>
</feature>
<accession>A0A3N4HD94</accession>
<feature type="compositionally biased region" description="Basic and acidic residues" evidence="1">
    <location>
        <begin position="329"/>
        <end position="341"/>
    </location>
</feature>
<dbReference type="InterPro" id="IPR003657">
    <property type="entry name" value="WRKY_dom"/>
</dbReference>
<feature type="region of interest" description="Disordered" evidence="1">
    <location>
        <begin position="384"/>
        <end position="403"/>
    </location>
</feature>
<feature type="compositionally biased region" description="Basic and acidic residues" evidence="1">
    <location>
        <begin position="281"/>
        <end position="299"/>
    </location>
</feature>
<feature type="region of interest" description="Disordered" evidence="1">
    <location>
        <begin position="1091"/>
        <end position="1116"/>
    </location>
</feature>
<evidence type="ECO:0000313" key="3">
    <source>
        <dbReference type="EMBL" id="RPA72282.1"/>
    </source>
</evidence>
<proteinExistence type="predicted"/>
<reference evidence="3 4" key="1">
    <citation type="journal article" date="2018" name="Nat. Ecol. Evol.">
        <title>Pezizomycetes genomes reveal the molecular basis of ectomycorrhizal truffle lifestyle.</title>
        <authorList>
            <person name="Murat C."/>
            <person name="Payen T."/>
            <person name="Noel B."/>
            <person name="Kuo A."/>
            <person name="Morin E."/>
            <person name="Chen J."/>
            <person name="Kohler A."/>
            <person name="Krizsan K."/>
            <person name="Balestrini R."/>
            <person name="Da Silva C."/>
            <person name="Montanini B."/>
            <person name="Hainaut M."/>
            <person name="Levati E."/>
            <person name="Barry K.W."/>
            <person name="Belfiori B."/>
            <person name="Cichocki N."/>
            <person name="Clum A."/>
            <person name="Dockter R.B."/>
            <person name="Fauchery L."/>
            <person name="Guy J."/>
            <person name="Iotti M."/>
            <person name="Le Tacon F."/>
            <person name="Lindquist E.A."/>
            <person name="Lipzen A."/>
            <person name="Malagnac F."/>
            <person name="Mello A."/>
            <person name="Molinier V."/>
            <person name="Miyauchi S."/>
            <person name="Poulain J."/>
            <person name="Riccioni C."/>
            <person name="Rubini A."/>
            <person name="Sitrit Y."/>
            <person name="Splivallo R."/>
            <person name="Traeger S."/>
            <person name="Wang M."/>
            <person name="Zifcakova L."/>
            <person name="Wipf D."/>
            <person name="Zambonelli A."/>
            <person name="Paolocci F."/>
            <person name="Nowrousian M."/>
            <person name="Ottonello S."/>
            <person name="Baldrian P."/>
            <person name="Spatafora J.W."/>
            <person name="Henrissat B."/>
            <person name="Nagy L.G."/>
            <person name="Aury J.M."/>
            <person name="Wincker P."/>
            <person name="Grigoriev I.V."/>
            <person name="Bonfante P."/>
            <person name="Martin F.M."/>
        </authorList>
    </citation>
    <scope>NUCLEOTIDE SEQUENCE [LARGE SCALE GENOMIC DNA]</scope>
    <source>
        <strain evidence="3 4">RN42</strain>
    </source>
</reference>
<dbReference type="GO" id="GO:0043565">
    <property type="term" value="F:sequence-specific DNA binding"/>
    <property type="evidence" value="ECO:0007669"/>
    <property type="project" value="InterPro"/>
</dbReference>
<feature type="region of interest" description="Disordered" evidence="1">
    <location>
        <begin position="329"/>
        <end position="353"/>
    </location>
</feature>
<organism evidence="3 4">
    <name type="scientific">Ascobolus immersus RN42</name>
    <dbReference type="NCBI Taxonomy" id="1160509"/>
    <lineage>
        <taxon>Eukaryota</taxon>
        <taxon>Fungi</taxon>
        <taxon>Dikarya</taxon>
        <taxon>Ascomycota</taxon>
        <taxon>Pezizomycotina</taxon>
        <taxon>Pezizomycetes</taxon>
        <taxon>Pezizales</taxon>
        <taxon>Ascobolaceae</taxon>
        <taxon>Ascobolus</taxon>
    </lineage>
</organism>
<feature type="compositionally biased region" description="Low complexity" evidence="1">
    <location>
        <begin position="1020"/>
        <end position="1029"/>
    </location>
</feature>
<feature type="region of interest" description="Disordered" evidence="1">
    <location>
        <begin position="666"/>
        <end position="741"/>
    </location>
</feature>
<feature type="compositionally biased region" description="Polar residues" evidence="1">
    <location>
        <begin position="571"/>
        <end position="580"/>
    </location>
</feature>
<evidence type="ECO:0000313" key="4">
    <source>
        <dbReference type="Proteomes" id="UP000275078"/>
    </source>
</evidence>
<feature type="region of interest" description="Disordered" evidence="1">
    <location>
        <begin position="1"/>
        <end position="97"/>
    </location>
</feature>
<feature type="compositionally biased region" description="Basic and acidic residues" evidence="1">
    <location>
        <begin position="881"/>
        <end position="894"/>
    </location>
</feature>
<feature type="non-terminal residue" evidence="3">
    <location>
        <position position="1"/>
    </location>
</feature>
<dbReference type="Proteomes" id="UP000275078">
    <property type="component" value="Unassembled WGS sequence"/>
</dbReference>
<feature type="compositionally biased region" description="Basic and acidic residues" evidence="1">
    <location>
        <begin position="845"/>
        <end position="854"/>
    </location>
</feature>
<feature type="compositionally biased region" description="Polar residues" evidence="1">
    <location>
        <begin position="537"/>
        <end position="552"/>
    </location>
</feature>
<feature type="compositionally biased region" description="Polar residues" evidence="1">
    <location>
        <begin position="484"/>
        <end position="493"/>
    </location>
</feature>
<feature type="compositionally biased region" description="Basic and acidic residues" evidence="1">
    <location>
        <begin position="1191"/>
        <end position="1214"/>
    </location>
</feature>
<feature type="compositionally biased region" description="Basic and acidic residues" evidence="1">
    <location>
        <begin position="698"/>
        <end position="726"/>
    </location>
</feature>